<keyword evidence="4" id="KW-1185">Reference proteome</keyword>
<dbReference type="GeneID" id="85435948"/>
<dbReference type="Proteomes" id="UP001230504">
    <property type="component" value="Unassembled WGS sequence"/>
</dbReference>
<feature type="signal peptide" evidence="2">
    <location>
        <begin position="1"/>
        <end position="21"/>
    </location>
</feature>
<reference evidence="3" key="1">
    <citation type="submission" date="2021-06" db="EMBL/GenBank/DDBJ databases">
        <title>Comparative genomics, transcriptomics and evolutionary studies reveal genomic signatures of adaptation to plant cell wall in hemibiotrophic fungi.</title>
        <authorList>
            <consortium name="DOE Joint Genome Institute"/>
            <person name="Baroncelli R."/>
            <person name="Diaz J.F."/>
            <person name="Benocci T."/>
            <person name="Peng M."/>
            <person name="Battaglia E."/>
            <person name="Haridas S."/>
            <person name="Andreopoulos W."/>
            <person name="Labutti K."/>
            <person name="Pangilinan J."/>
            <person name="Floch G.L."/>
            <person name="Makela M.R."/>
            <person name="Henrissat B."/>
            <person name="Grigoriev I.V."/>
            <person name="Crouch J.A."/>
            <person name="De Vries R.P."/>
            <person name="Sukno S.A."/>
            <person name="Thon M.R."/>
        </authorList>
    </citation>
    <scope>NUCLEOTIDE SEQUENCE</scope>
    <source>
        <strain evidence="3">CBS 125086</strain>
    </source>
</reference>
<feature type="region of interest" description="Disordered" evidence="1">
    <location>
        <begin position="43"/>
        <end position="95"/>
    </location>
</feature>
<evidence type="ECO:0000256" key="1">
    <source>
        <dbReference type="SAM" id="MobiDB-lite"/>
    </source>
</evidence>
<dbReference type="EMBL" id="JAHLJV010000037">
    <property type="protein sequence ID" value="KAK1589631.1"/>
    <property type="molecule type" value="Genomic_DNA"/>
</dbReference>
<protein>
    <submittedName>
        <fullName evidence="3">Uncharacterized protein</fullName>
    </submittedName>
</protein>
<proteinExistence type="predicted"/>
<evidence type="ECO:0000313" key="3">
    <source>
        <dbReference type="EMBL" id="KAK1589631.1"/>
    </source>
</evidence>
<name>A0AAD8PX02_9PEZI</name>
<feature type="compositionally biased region" description="Pro residues" evidence="1">
    <location>
        <begin position="84"/>
        <end position="95"/>
    </location>
</feature>
<evidence type="ECO:0000313" key="4">
    <source>
        <dbReference type="Proteomes" id="UP001230504"/>
    </source>
</evidence>
<organism evidence="3 4">
    <name type="scientific">Colletotrichum navitas</name>
    <dbReference type="NCBI Taxonomy" id="681940"/>
    <lineage>
        <taxon>Eukaryota</taxon>
        <taxon>Fungi</taxon>
        <taxon>Dikarya</taxon>
        <taxon>Ascomycota</taxon>
        <taxon>Pezizomycotina</taxon>
        <taxon>Sordariomycetes</taxon>
        <taxon>Hypocreomycetidae</taxon>
        <taxon>Glomerellales</taxon>
        <taxon>Glomerellaceae</taxon>
        <taxon>Colletotrichum</taxon>
        <taxon>Colletotrichum graminicola species complex</taxon>
    </lineage>
</organism>
<evidence type="ECO:0000256" key="2">
    <source>
        <dbReference type="SAM" id="SignalP"/>
    </source>
</evidence>
<feature type="chain" id="PRO_5042125963" evidence="2">
    <location>
        <begin position="22"/>
        <end position="138"/>
    </location>
</feature>
<accession>A0AAD8PX02</accession>
<dbReference type="RefSeq" id="XP_060413172.1">
    <property type="nucleotide sequence ID" value="XM_060551708.1"/>
</dbReference>
<dbReference type="AlphaFoldDB" id="A0AAD8PX02"/>
<sequence>MGRWQRPFFAFLPYTMFLSYGTFLNSSPSPTFPRLSVLSDRKKLSAGPGQEGAGVERLEAGEGAGGGGVGTISKAVNEGRRWSRPPPPPAAPAPPPFSLSAGLFVVNLEGGDLLLLLRASRHNMEPPSVQIPLSPALA</sequence>
<keyword evidence="2" id="KW-0732">Signal</keyword>
<comment type="caution">
    <text evidence="3">The sequence shown here is derived from an EMBL/GenBank/DDBJ whole genome shotgun (WGS) entry which is preliminary data.</text>
</comment>
<gene>
    <name evidence="3" type="ORF">LY79DRAFT_236847</name>
</gene>